<dbReference type="PATRIC" id="fig|1232683.4.peg.3392"/>
<dbReference type="AlphaFoldDB" id="A0A081FVJ9"/>
<dbReference type="Proteomes" id="UP000028252">
    <property type="component" value="Unassembled WGS sequence"/>
</dbReference>
<proteinExistence type="predicted"/>
<protein>
    <submittedName>
        <fullName evidence="1">Uncharacterized protein</fullName>
    </submittedName>
</protein>
<dbReference type="EMBL" id="JMQN01000048">
    <property type="protein sequence ID" value="KEA62554.1"/>
    <property type="molecule type" value="Genomic_DNA"/>
</dbReference>
<comment type="caution">
    <text evidence="1">The sequence shown here is derived from an EMBL/GenBank/DDBJ whole genome shotgun (WGS) entry which is preliminary data.</text>
</comment>
<organism evidence="1 2">
    <name type="scientific">Marinobacterium lacunae</name>
    <dbReference type="NCBI Taxonomy" id="1232683"/>
    <lineage>
        <taxon>Bacteria</taxon>
        <taxon>Pseudomonadati</taxon>
        <taxon>Pseudomonadota</taxon>
        <taxon>Gammaproteobacteria</taxon>
        <taxon>Oceanospirillales</taxon>
        <taxon>Oceanospirillaceae</taxon>
        <taxon>Marinobacterium</taxon>
    </lineage>
</organism>
<evidence type="ECO:0000313" key="2">
    <source>
        <dbReference type="Proteomes" id="UP000028252"/>
    </source>
</evidence>
<evidence type="ECO:0000313" key="1">
    <source>
        <dbReference type="EMBL" id="KEA62554.1"/>
    </source>
</evidence>
<sequence length="46" mass="5210">MGVECVISGSCAVDKPHSRPEQQIVLGHTEYLDFLRRSKPDQVQRV</sequence>
<gene>
    <name evidence="1" type="ORF">ADIMK_3445</name>
</gene>
<dbReference type="STRING" id="1232683.ADIMK_3445"/>
<accession>A0A081FVJ9</accession>
<keyword evidence="2" id="KW-1185">Reference proteome</keyword>
<reference evidence="1 2" key="1">
    <citation type="submission" date="2014-04" db="EMBL/GenBank/DDBJ databases">
        <title>Marinobacterium kochiensis sp. nov., isolated from sediment sample collected from Kochi backwaters in Kerala, India.</title>
        <authorList>
            <person name="Singh A."/>
            <person name="Pinnaka A.K."/>
        </authorList>
    </citation>
    <scope>NUCLEOTIDE SEQUENCE [LARGE SCALE GENOMIC DNA]</scope>
    <source>
        <strain evidence="1 2">AK27</strain>
    </source>
</reference>
<name>A0A081FVJ9_9GAMM</name>